<dbReference type="PROSITE" id="PS51257">
    <property type="entry name" value="PROKAR_LIPOPROTEIN"/>
    <property type="match status" value="1"/>
</dbReference>
<reference evidence="3" key="1">
    <citation type="submission" date="2022-04" db="EMBL/GenBank/DDBJ databases">
        <title>Desulfatitalea alkaliphila sp. nov., a novel anaerobic sulfate-reducing bacterium isolated from terrestrial mud volcano, Taman Peninsula, Russia.</title>
        <authorList>
            <person name="Khomyakova M.A."/>
            <person name="Merkel A.Y."/>
            <person name="Slobodkin A.I."/>
        </authorList>
    </citation>
    <scope>NUCLEOTIDE SEQUENCE</scope>
    <source>
        <strain evidence="3">M08but</strain>
    </source>
</reference>
<dbReference type="Pfam" id="PF04069">
    <property type="entry name" value="OpuAC"/>
    <property type="match status" value="2"/>
</dbReference>
<evidence type="ECO:0000256" key="1">
    <source>
        <dbReference type="SAM" id="SignalP"/>
    </source>
</evidence>
<dbReference type="EMBL" id="JALJRB010000001">
    <property type="protein sequence ID" value="MCJ8499188.1"/>
    <property type="molecule type" value="Genomic_DNA"/>
</dbReference>
<feature type="domain" description="ABC-type glycine betaine transport system substrate-binding" evidence="2">
    <location>
        <begin position="186"/>
        <end position="314"/>
    </location>
</feature>
<evidence type="ECO:0000259" key="2">
    <source>
        <dbReference type="Pfam" id="PF04069"/>
    </source>
</evidence>
<dbReference type="Proteomes" id="UP001165427">
    <property type="component" value="Unassembled WGS sequence"/>
</dbReference>
<feature type="chain" id="PRO_5041369556" description="ABC-type glycine betaine transport system substrate-binding domain-containing protein" evidence="1">
    <location>
        <begin position="26"/>
        <end position="318"/>
    </location>
</feature>
<dbReference type="Gene3D" id="3.40.190.10">
    <property type="entry name" value="Periplasmic binding protein-like II"/>
    <property type="match status" value="2"/>
</dbReference>
<dbReference type="SUPFAM" id="SSF53850">
    <property type="entry name" value="Periplasmic binding protein-like II"/>
    <property type="match status" value="2"/>
</dbReference>
<comment type="caution">
    <text evidence="3">The sequence shown here is derived from an EMBL/GenBank/DDBJ whole genome shotgun (WGS) entry which is preliminary data.</text>
</comment>
<organism evidence="3 4">
    <name type="scientific">Desulfatitalea alkaliphila</name>
    <dbReference type="NCBI Taxonomy" id="2929485"/>
    <lineage>
        <taxon>Bacteria</taxon>
        <taxon>Pseudomonadati</taxon>
        <taxon>Thermodesulfobacteriota</taxon>
        <taxon>Desulfobacteria</taxon>
        <taxon>Desulfobacterales</taxon>
        <taxon>Desulfosarcinaceae</taxon>
        <taxon>Desulfatitalea</taxon>
    </lineage>
</organism>
<feature type="signal peptide" evidence="1">
    <location>
        <begin position="1"/>
        <end position="25"/>
    </location>
</feature>
<dbReference type="Gene3D" id="3.40.190.120">
    <property type="entry name" value="Osmoprotection protein (prox), domain 2"/>
    <property type="match status" value="2"/>
</dbReference>
<protein>
    <recommendedName>
        <fullName evidence="2">ABC-type glycine betaine transport system substrate-binding domain-containing protein</fullName>
    </recommendedName>
</protein>
<accession>A0AA41QZC0</accession>
<dbReference type="RefSeq" id="WP_246902323.1">
    <property type="nucleotide sequence ID" value="NZ_JALJRB010000001.1"/>
</dbReference>
<evidence type="ECO:0000313" key="4">
    <source>
        <dbReference type="Proteomes" id="UP001165427"/>
    </source>
</evidence>
<proteinExistence type="predicted"/>
<name>A0AA41QZC0_9BACT</name>
<sequence>MKPLHKCLAACLPLLLLLLAGCGNGERASDDRPELKIAAAAEWTERSDGLRGFQEHYGFAFPEIAVVDLGLAYQAVGTGLAHVGVGDATEGRIARYDLVILDDDQGFFPAYNPAPVVRAEILVIYPELADILKQLSSRLTLETLVQLNKQVSIDKLMPQQVAQEWLIAQDLIHEQQQDTDTARQTPIVVGGKTFTEALTLGYLTKYLLEDRGYKVVDEIGLGEVAVITPALFAGRIDLYWEYTGTGLMNVMGHDRVVSDPQTCWELVRDWYMENHNVVWLDYAPANNTFVLFTSRELHAKHGWRTVSDLAAYVNRAPQ</sequence>
<keyword evidence="1" id="KW-0732">Signal</keyword>
<evidence type="ECO:0000313" key="3">
    <source>
        <dbReference type="EMBL" id="MCJ8499188.1"/>
    </source>
</evidence>
<dbReference type="GO" id="GO:0043190">
    <property type="term" value="C:ATP-binding cassette (ABC) transporter complex"/>
    <property type="evidence" value="ECO:0007669"/>
    <property type="project" value="InterPro"/>
</dbReference>
<gene>
    <name evidence="3" type="ORF">MRX98_01265</name>
</gene>
<dbReference type="AlphaFoldDB" id="A0AA41QZC0"/>
<feature type="domain" description="ABC-type glycine betaine transport system substrate-binding" evidence="2">
    <location>
        <begin position="34"/>
        <end position="166"/>
    </location>
</feature>
<dbReference type="InterPro" id="IPR007210">
    <property type="entry name" value="ABC_Gly_betaine_transp_sub-bd"/>
</dbReference>
<keyword evidence="4" id="KW-1185">Reference proteome</keyword>
<dbReference type="GO" id="GO:0022857">
    <property type="term" value="F:transmembrane transporter activity"/>
    <property type="evidence" value="ECO:0007669"/>
    <property type="project" value="InterPro"/>
</dbReference>